<organism evidence="9 10">
    <name type="scientific">Sphingobacterium alkalisoli</name>
    <dbReference type="NCBI Taxonomy" id="1874115"/>
    <lineage>
        <taxon>Bacteria</taxon>
        <taxon>Pseudomonadati</taxon>
        <taxon>Bacteroidota</taxon>
        <taxon>Sphingobacteriia</taxon>
        <taxon>Sphingobacteriales</taxon>
        <taxon>Sphingobacteriaceae</taxon>
        <taxon>Sphingobacterium</taxon>
    </lineage>
</organism>
<keyword evidence="4 7" id="KW-0812">Transmembrane</keyword>
<feature type="domain" description="TonB-dependent receptor plug" evidence="8">
    <location>
        <begin position="115"/>
        <end position="248"/>
    </location>
</feature>
<dbReference type="InterPro" id="IPR023996">
    <property type="entry name" value="TonB-dep_OMP_SusC/RagA"/>
</dbReference>
<dbReference type="SUPFAM" id="SSF56935">
    <property type="entry name" value="Porins"/>
    <property type="match status" value="1"/>
</dbReference>
<dbReference type="InterPro" id="IPR037066">
    <property type="entry name" value="Plug_dom_sf"/>
</dbReference>
<dbReference type="AlphaFoldDB" id="A0A4U0GU74"/>
<dbReference type="Proteomes" id="UP000309872">
    <property type="component" value="Unassembled WGS sequence"/>
</dbReference>
<keyword evidence="10" id="KW-1185">Reference proteome</keyword>
<protein>
    <submittedName>
        <fullName evidence="9">SusC/RagA family TonB-linked outer membrane protein</fullName>
    </submittedName>
</protein>
<dbReference type="EMBL" id="SUKA01000010">
    <property type="protein sequence ID" value="TJY61262.1"/>
    <property type="molecule type" value="Genomic_DNA"/>
</dbReference>
<dbReference type="PROSITE" id="PS52016">
    <property type="entry name" value="TONB_DEPENDENT_REC_3"/>
    <property type="match status" value="1"/>
</dbReference>
<keyword evidence="3 7" id="KW-1134">Transmembrane beta strand</keyword>
<comment type="caution">
    <text evidence="9">The sequence shown here is derived from an EMBL/GenBank/DDBJ whole genome shotgun (WGS) entry which is preliminary data.</text>
</comment>
<evidence type="ECO:0000313" key="9">
    <source>
        <dbReference type="EMBL" id="TJY61262.1"/>
    </source>
</evidence>
<dbReference type="GO" id="GO:0009279">
    <property type="term" value="C:cell outer membrane"/>
    <property type="evidence" value="ECO:0007669"/>
    <property type="project" value="UniProtKB-SubCell"/>
</dbReference>
<proteinExistence type="inferred from homology"/>
<dbReference type="InterPro" id="IPR036942">
    <property type="entry name" value="Beta-barrel_TonB_sf"/>
</dbReference>
<evidence type="ECO:0000256" key="7">
    <source>
        <dbReference type="PROSITE-ProRule" id="PRU01360"/>
    </source>
</evidence>
<comment type="similarity">
    <text evidence="7">Belongs to the TonB-dependent receptor family.</text>
</comment>
<keyword evidence="2 7" id="KW-0813">Transport</keyword>
<dbReference type="InterPro" id="IPR023997">
    <property type="entry name" value="TonB-dep_OMP_SusC/RagA_CS"/>
</dbReference>
<reference evidence="9 10" key="1">
    <citation type="submission" date="2019-04" db="EMBL/GenBank/DDBJ databases">
        <title>Sphingobacterium olei sp. nov., isolated from oil-contaminated soil.</title>
        <authorList>
            <person name="Liu B."/>
        </authorList>
    </citation>
    <scope>NUCLEOTIDE SEQUENCE [LARGE SCALE GENOMIC DNA]</scope>
    <source>
        <strain evidence="9 10">Y3L14</strain>
    </source>
</reference>
<dbReference type="OrthoDB" id="9768177at2"/>
<dbReference type="NCBIfam" id="TIGR04057">
    <property type="entry name" value="SusC_RagA_signa"/>
    <property type="match status" value="1"/>
</dbReference>
<evidence type="ECO:0000256" key="2">
    <source>
        <dbReference type="ARBA" id="ARBA00022448"/>
    </source>
</evidence>
<dbReference type="InterPro" id="IPR039426">
    <property type="entry name" value="TonB-dep_rcpt-like"/>
</dbReference>
<dbReference type="Pfam" id="PF13715">
    <property type="entry name" value="CarbopepD_reg_2"/>
    <property type="match status" value="1"/>
</dbReference>
<evidence type="ECO:0000256" key="4">
    <source>
        <dbReference type="ARBA" id="ARBA00022692"/>
    </source>
</evidence>
<evidence type="ECO:0000256" key="3">
    <source>
        <dbReference type="ARBA" id="ARBA00022452"/>
    </source>
</evidence>
<evidence type="ECO:0000313" key="10">
    <source>
        <dbReference type="Proteomes" id="UP000309872"/>
    </source>
</evidence>
<dbReference type="Gene3D" id="2.60.40.1120">
    <property type="entry name" value="Carboxypeptidase-like, regulatory domain"/>
    <property type="match status" value="1"/>
</dbReference>
<evidence type="ECO:0000256" key="6">
    <source>
        <dbReference type="ARBA" id="ARBA00023237"/>
    </source>
</evidence>
<name>A0A4U0GU74_9SPHI</name>
<keyword evidence="5 7" id="KW-0472">Membrane</keyword>
<dbReference type="Pfam" id="PF07715">
    <property type="entry name" value="Plug"/>
    <property type="match status" value="1"/>
</dbReference>
<dbReference type="Gene3D" id="2.170.130.10">
    <property type="entry name" value="TonB-dependent receptor, plug domain"/>
    <property type="match status" value="1"/>
</dbReference>
<dbReference type="InterPro" id="IPR012910">
    <property type="entry name" value="Plug_dom"/>
</dbReference>
<dbReference type="InterPro" id="IPR008969">
    <property type="entry name" value="CarboxyPept-like_regulatory"/>
</dbReference>
<dbReference type="Gene3D" id="2.40.170.20">
    <property type="entry name" value="TonB-dependent receptor, beta-barrel domain"/>
    <property type="match status" value="1"/>
</dbReference>
<evidence type="ECO:0000256" key="5">
    <source>
        <dbReference type="ARBA" id="ARBA00023136"/>
    </source>
</evidence>
<evidence type="ECO:0000256" key="1">
    <source>
        <dbReference type="ARBA" id="ARBA00004571"/>
    </source>
</evidence>
<dbReference type="NCBIfam" id="TIGR04056">
    <property type="entry name" value="OMP_RagA_SusC"/>
    <property type="match status" value="1"/>
</dbReference>
<evidence type="ECO:0000259" key="8">
    <source>
        <dbReference type="Pfam" id="PF07715"/>
    </source>
</evidence>
<sequence>MRSLYSLIILFSLLVTQVIAQELAISGKVSDGDGAGIIGASIKVLPGNKAVGLSDANGMFTINVPALTKSLIFTAVGYKANTVKFDANTKSYSVVLLSSDEEIETVTINYVAKKKETLTGSAVVISAKDIKDAPAANFTDLLQGRVPGMNVQLNNGTPGMRGSMSIRGLNSSNVSMSGNGAFLSPTSPLFVIDGVPIEEGSNFEYGFQTQGPGISPISMIPVEEIETIVILKDAQATALYGSRGAYGVILVTTKRGNSNVPIISYQSKYFMSTVPKLRPIIGGMEESRIRVNQILQYDSTYRSGLELINDTPWLADSLNAYYNNSTDWQSHFYGNQFNMQQSLNFSGGNQKFNYKVAPGYFKQNGIIRNTGFTRYSVQTNMQYRPSDAFLISGYLTANMARNSTGSGNAFEQSGVANSVNTSSLLPSPSIFSGSYDALGATSIVNDNKTGNMITQVQLEYEFLKGLRASTTLKYQYDLSNQDRFTPEILNSGESNIYMFESSTKDLYNRNMLQYNTTLFDNEKHVFNAFAFMEATTTSYRAQAMDLNGTGSDQIQVGLGYNTRNTRGGILNNLYDRRTVGYAGQMSYQYDSKYIVDLSYRLDGTSTSGGKSPWSHNPTAGVRWNFSREELLQDQDWLSEGSFRVTWGRNIFPTGSIFDVYGKYTMDDNTYNNEPTVSIDLGQIPNINLTPITTTQWNFAVDLGFFNNMFTMTYEHYYKENTNELADIDLANINAFTKVVANDKAIVNRGHELSLFYRPNAKNEDWRLTFYGNMAYNKDIQSQLPNNVRQILEQHPTMDYVTILQRLGRNTFSNVLYHYRGVFQSDDDVPVNPATGLRYRATNSTGQEYFFRAGDPYFTDLNGDYILDQRDLVVAGNSRPRITGGFGATIQYKAWSIQPNIIFSIKRDIINNAAADMFRGYYYPTKNPDAANPSALVPLDNFDYWTYANADAFYPNPFDFRRAGFINPYRYNSTLFQEDGSYVKLGSTTISYNVDRDYIKKRFGITGLRLYVNANNIYTWSRYSGPDPELVSDLGYDSSAGYPRAREFTFGVDVQF</sequence>
<dbReference type="SUPFAM" id="SSF49464">
    <property type="entry name" value="Carboxypeptidase regulatory domain-like"/>
    <property type="match status" value="1"/>
</dbReference>
<comment type="subcellular location">
    <subcellularLocation>
        <location evidence="1 7">Cell outer membrane</location>
        <topology evidence="1 7">Multi-pass membrane protein</topology>
    </subcellularLocation>
</comment>
<accession>A0A4U0GU74</accession>
<keyword evidence="6 7" id="KW-0998">Cell outer membrane</keyword>
<gene>
    <name evidence="9" type="ORF">FAZ19_21830</name>
</gene>
<dbReference type="RefSeq" id="WP_136822898.1">
    <property type="nucleotide sequence ID" value="NZ_BMJX01000010.1"/>
</dbReference>